<name>A0A0V0GJN3_SOLCH</name>
<organism evidence="1">
    <name type="scientific">Solanum chacoense</name>
    <name type="common">Chaco potato</name>
    <dbReference type="NCBI Taxonomy" id="4108"/>
    <lineage>
        <taxon>Eukaryota</taxon>
        <taxon>Viridiplantae</taxon>
        <taxon>Streptophyta</taxon>
        <taxon>Embryophyta</taxon>
        <taxon>Tracheophyta</taxon>
        <taxon>Spermatophyta</taxon>
        <taxon>Magnoliopsida</taxon>
        <taxon>eudicotyledons</taxon>
        <taxon>Gunneridae</taxon>
        <taxon>Pentapetalae</taxon>
        <taxon>asterids</taxon>
        <taxon>lamiids</taxon>
        <taxon>Solanales</taxon>
        <taxon>Solanaceae</taxon>
        <taxon>Solanoideae</taxon>
        <taxon>Solaneae</taxon>
        <taxon>Solanum</taxon>
    </lineage>
</organism>
<evidence type="ECO:0000313" key="1">
    <source>
        <dbReference type="EMBL" id="JAP08447.1"/>
    </source>
</evidence>
<dbReference type="EMBL" id="GEDG01036894">
    <property type="protein sequence ID" value="JAP08447.1"/>
    <property type="molecule type" value="Transcribed_RNA"/>
</dbReference>
<proteinExistence type="predicted"/>
<feature type="non-terminal residue" evidence="1">
    <location>
        <position position="103"/>
    </location>
</feature>
<reference evidence="1" key="1">
    <citation type="submission" date="2015-12" db="EMBL/GenBank/DDBJ databases">
        <title>Gene expression during late stages of embryo sac development: a critical building block for successful pollen-pistil interactions.</title>
        <authorList>
            <person name="Liu Y."/>
            <person name="Joly V."/>
            <person name="Sabar M."/>
            <person name="Matton D.P."/>
        </authorList>
    </citation>
    <scope>NUCLEOTIDE SEQUENCE</scope>
</reference>
<sequence>MFFNKKPNQTDLCTPLLLIMEGFNRMQRIASHSGWIRGFKVASIGFNNTEIPYFLHHDNTLVFYSIVEHIRHLTFTINYIFYFYTGQKVKWRKSIVFSVNQLP</sequence>
<protein>
    <submittedName>
        <fullName evidence="1">Putative ovule protein</fullName>
    </submittedName>
</protein>
<dbReference type="AlphaFoldDB" id="A0A0V0GJN3"/>
<accession>A0A0V0GJN3</accession>